<reference evidence="1" key="2">
    <citation type="submission" date="2020-11" db="EMBL/GenBank/DDBJ databases">
        <authorList>
            <person name="McCartney M.A."/>
            <person name="Auch B."/>
            <person name="Kono T."/>
            <person name="Mallez S."/>
            <person name="Becker A."/>
            <person name="Gohl D.M."/>
            <person name="Silverstein K.A.T."/>
            <person name="Koren S."/>
            <person name="Bechman K.B."/>
            <person name="Herman A."/>
            <person name="Abrahante J.E."/>
            <person name="Garbe J."/>
        </authorList>
    </citation>
    <scope>NUCLEOTIDE SEQUENCE</scope>
    <source>
        <strain evidence="1">Duluth1</strain>
        <tissue evidence="1">Whole animal</tissue>
    </source>
</reference>
<reference evidence="1" key="1">
    <citation type="journal article" date="2019" name="bioRxiv">
        <title>The Genome of the Zebra Mussel, Dreissena polymorpha: A Resource for Invasive Species Research.</title>
        <authorList>
            <person name="McCartney M.A."/>
            <person name="Auch B."/>
            <person name="Kono T."/>
            <person name="Mallez S."/>
            <person name="Zhang Y."/>
            <person name="Obille A."/>
            <person name="Becker A."/>
            <person name="Abrahante J.E."/>
            <person name="Garbe J."/>
            <person name="Badalamenti J.P."/>
            <person name="Herman A."/>
            <person name="Mangelson H."/>
            <person name="Liachko I."/>
            <person name="Sullivan S."/>
            <person name="Sone E.D."/>
            <person name="Koren S."/>
            <person name="Silverstein K.A.T."/>
            <person name="Beckman K.B."/>
            <person name="Gohl D.M."/>
        </authorList>
    </citation>
    <scope>NUCLEOTIDE SEQUENCE</scope>
    <source>
        <strain evidence="1">Duluth1</strain>
        <tissue evidence="1">Whole animal</tissue>
    </source>
</reference>
<evidence type="ECO:0008006" key="3">
    <source>
        <dbReference type="Google" id="ProtNLM"/>
    </source>
</evidence>
<evidence type="ECO:0000313" key="2">
    <source>
        <dbReference type="Proteomes" id="UP000828390"/>
    </source>
</evidence>
<dbReference type="Gene3D" id="3.30.40.10">
    <property type="entry name" value="Zinc/RING finger domain, C3HC4 (zinc finger)"/>
    <property type="match status" value="1"/>
</dbReference>
<name>A0A9D4IS45_DREPO</name>
<proteinExistence type="predicted"/>
<comment type="caution">
    <text evidence="1">The sequence shown here is derived from an EMBL/GenBank/DDBJ whole genome shotgun (WGS) entry which is preliminary data.</text>
</comment>
<dbReference type="AlphaFoldDB" id="A0A9D4IS45"/>
<sequence>MIDCAAKAMEMKEEWYHMRCLGIDPENPPKSCWSCTDDCRSISGKTEKREK</sequence>
<gene>
    <name evidence="1" type="ORF">DPMN_159939</name>
</gene>
<evidence type="ECO:0000313" key="1">
    <source>
        <dbReference type="EMBL" id="KAH3782028.1"/>
    </source>
</evidence>
<dbReference type="EMBL" id="JAIWYP010000008">
    <property type="protein sequence ID" value="KAH3782028.1"/>
    <property type="molecule type" value="Genomic_DNA"/>
</dbReference>
<protein>
    <recommendedName>
        <fullName evidence="3">Zinc finger PHD-type domain-containing protein</fullName>
    </recommendedName>
</protein>
<accession>A0A9D4IS45</accession>
<dbReference type="Proteomes" id="UP000828390">
    <property type="component" value="Unassembled WGS sequence"/>
</dbReference>
<keyword evidence="2" id="KW-1185">Reference proteome</keyword>
<dbReference type="SUPFAM" id="SSF57903">
    <property type="entry name" value="FYVE/PHD zinc finger"/>
    <property type="match status" value="1"/>
</dbReference>
<organism evidence="1 2">
    <name type="scientific">Dreissena polymorpha</name>
    <name type="common">Zebra mussel</name>
    <name type="synonym">Mytilus polymorpha</name>
    <dbReference type="NCBI Taxonomy" id="45954"/>
    <lineage>
        <taxon>Eukaryota</taxon>
        <taxon>Metazoa</taxon>
        <taxon>Spiralia</taxon>
        <taxon>Lophotrochozoa</taxon>
        <taxon>Mollusca</taxon>
        <taxon>Bivalvia</taxon>
        <taxon>Autobranchia</taxon>
        <taxon>Heteroconchia</taxon>
        <taxon>Euheterodonta</taxon>
        <taxon>Imparidentia</taxon>
        <taxon>Neoheterodontei</taxon>
        <taxon>Myida</taxon>
        <taxon>Dreissenoidea</taxon>
        <taxon>Dreissenidae</taxon>
        <taxon>Dreissena</taxon>
    </lineage>
</organism>
<dbReference type="InterPro" id="IPR013083">
    <property type="entry name" value="Znf_RING/FYVE/PHD"/>
</dbReference>
<dbReference type="InterPro" id="IPR011011">
    <property type="entry name" value="Znf_FYVE_PHD"/>
</dbReference>